<evidence type="ECO:0000256" key="1">
    <source>
        <dbReference type="SAM" id="MobiDB-lite"/>
    </source>
</evidence>
<protein>
    <submittedName>
        <fullName evidence="3">mRNA-capping enzyme</fullName>
    </submittedName>
</protein>
<proteinExistence type="predicted"/>
<sequence>VTKELKQYDNKIIECKFENNSWVFMRQRTDKSFPNAYNTALAVCNSISNPVTKEMLFEFIDRCAAVSQGQKRKHHLDPDTELMPPPPPKRPRPLT</sequence>
<dbReference type="GO" id="GO:0006370">
    <property type="term" value="P:7-methylguanosine mRNA capping"/>
    <property type="evidence" value="ECO:0007669"/>
    <property type="project" value="TreeGrafter"/>
</dbReference>
<feature type="region of interest" description="Disordered" evidence="1">
    <location>
        <begin position="70"/>
        <end position="95"/>
    </location>
</feature>
<dbReference type="InterPro" id="IPR013846">
    <property type="entry name" value="mRNA_cap_enzyme_C"/>
</dbReference>
<dbReference type="OrthoDB" id="200924at2759"/>
<reference evidence="3" key="1">
    <citation type="journal article" date="2021" name="Evol. Appl.">
        <title>The genome of the Pyrenean desman and the effects of bottlenecks and inbreeding on the genomic landscape of an endangered species.</title>
        <authorList>
            <person name="Escoda L."/>
            <person name="Castresana J."/>
        </authorList>
    </citation>
    <scope>NUCLEOTIDE SEQUENCE</scope>
    <source>
        <strain evidence="3">IBE-C5619</strain>
    </source>
</reference>
<evidence type="ECO:0000259" key="2">
    <source>
        <dbReference type="Pfam" id="PF03919"/>
    </source>
</evidence>
<keyword evidence="4" id="KW-1185">Reference proteome</keyword>
<evidence type="ECO:0000313" key="3">
    <source>
        <dbReference type="EMBL" id="KAG8524465.1"/>
    </source>
</evidence>
<dbReference type="Gene3D" id="2.40.50.140">
    <property type="entry name" value="Nucleic acid-binding proteins"/>
    <property type="match status" value="1"/>
</dbReference>
<accession>A0A8J6DZ13</accession>
<feature type="domain" description="mRNA capping enzyme C-terminal" evidence="2">
    <location>
        <begin position="6"/>
        <end position="56"/>
    </location>
</feature>
<organism evidence="3 4">
    <name type="scientific">Galemys pyrenaicus</name>
    <name type="common">Iberian desman</name>
    <name type="synonym">Pyrenean desman</name>
    <dbReference type="NCBI Taxonomy" id="202257"/>
    <lineage>
        <taxon>Eukaryota</taxon>
        <taxon>Metazoa</taxon>
        <taxon>Chordata</taxon>
        <taxon>Craniata</taxon>
        <taxon>Vertebrata</taxon>
        <taxon>Euteleostomi</taxon>
        <taxon>Mammalia</taxon>
        <taxon>Eutheria</taxon>
        <taxon>Laurasiatheria</taxon>
        <taxon>Eulipotyphla</taxon>
        <taxon>Talpidae</taxon>
        <taxon>Galemys</taxon>
    </lineage>
</organism>
<dbReference type="Pfam" id="PF03919">
    <property type="entry name" value="mRNA_cap_C"/>
    <property type="match status" value="1"/>
</dbReference>
<dbReference type="AlphaFoldDB" id="A0A8J6DZ13"/>
<dbReference type="SUPFAM" id="SSF50249">
    <property type="entry name" value="Nucleic acid-binding proteins"/>
    <property type="match status" value="1"/>
</dbReference>
<evidence type="ECO:0000313" key="4">
    <source>
        <dbReference type="Proteomes" id="UP000700334"/>
    </source>
</evidence>
<dbReference type="EMBL" id="JAGFMF010011387">
    <property type="protein sequence ID" value="KAG8524465.1"/>
    <property type="molecule type" value="Genomic_DNA"/>
</dbReference>
<dbReference type="PANTHER" id="PTHR10367:SF17">
    <property type="entry name" value="MRNA-CAPPING ENZYME"/>
    <property type="match status" value="1"/>
</dbReference>
<feature type="non-terminal residue" evidence="3">
    <location>
        <position position="1"/>
    </location>
</feature>
<dbReference type="InterPro" id="IPR012340">
    <property type="entry name" value="NA-bd_OB-fold"/>
</dbReference>
<name>A0A8J6DZ13_GALPY</name>
<dbReference type="InterPro" id="IPR051029">
    <property type="entry name" value="mRNA_Capping_Enz/RNA_Phosphat"/>
</dbReference>
<comment type="caution">
    <text evidence="3">The sequence shown here is derived from an EMBL/GenBank/DDBJ whole genome shotgun (WGS) entry which is preliminary data.</text>
</comment>
<gene>
    <name evidence="3" type="ORF">J0S82_012264</name>
</gene>
<dbReference type="PANTHER" id="PTHR10367">
    <property type="entry name" value="MRNA-CAPPING ENZYME"/>
    <property type="match status" value="1"/>
</dbReference>
<dbReference type="GO" id="GO:0004484">
    <property type="term" value="F:mRNA guanylyltransferase activity"/>
    <property type="evidence" value="ECO:0007669"/>
    <property type="project" value="TreeGrafter"/>
</dbReference>
<dbReference type="Proteomes" id="UP000700334">
    <property type="component" value="Unassembled WGS sequence"/>
</dbReference>